<dbReference type="PATRIC" id="fig|52.7.peg.1971"/>
<accession>A0A0K1EAU7</accession>
<gene>
    <name evidence="1" type="ORF">CMC5_018300</name>
</gene>
<name>A0A0K1EAU7_CHOCO</name>
<proteinExistence type="predicted"/>
<dbReference type="Gene3D" id="3.40.1660.10">
    <property type="entry name" value="EreA-like (biosynthetic domain)"/>
    <property type="match status" value="1"/>
</dbReference>
<dbReference type="InterPro" id="IPR052036">
    <property type="entry name" value="Hydrolase/PRTase-associated"/>
</dbReference>
<dbReference type="STRING" id="52.CMC5_018300"/>
<evidence type="ECO:0000313" key="1">
    <source>
        <dbReference type="EMBL" id="AKT37688.1"/>
    </source>
</evidence>
<dbReference type="Proteomes" id="UP000067626">
    <property type="component" value="Chromosome"/>
</dbReference>
<evidence type="ECO:0008006" key="3">
    <source>
        <dbReference type="Google" id="ProtNLM"/>
    </source>
</evidence>
<dbReference type="GO" id="GO:0046677">
    <property type="term" value="P:response to antibiotic"/>
    <property type="evidence" value="ECO:0007669"/>
    <property type="project" value="InterPro"/>
</dbReference>
<dbReference type="Gene3D" id="1.20.1440.30">
    <property type="entry name" value="Biosynthetic Protein domain"/>
    <property type="match status" value="1"/>
</dbReference>
<dbReference type="PANTHER" id="PTHR31299">
    <property type="entry name" value="ESTERASE, PUTATIVE (AFU_ORTHOLOGUE AFUA_1G05850)-RELATED"/>
    <property type="match status" value="1"/>
</dbReference>
<protein>
    <recommendedName>
        <fullName evidence="3">Erythromycin esterase</fullName>
    </recommendedName>
</protein>
<dbReference type="Gene3D" id="3.30.1870.10">
    <property type="entry name" value="EreA-like, domain 2"/>
    <property type="match status" value="1"/>
</dbReference>
<dbReference type="SUPFAM" id="SSF159501">
    <property type="entry name" value="EreA/ChaN-like"/>
    <property type="match status" value="1"/>
</dbReference>
<dbReference type="EMBL" id="CP012159">
    <property type="protein sequence ID" value="AKT37688.1"/>
    <property type="molecule type" value="Genomic_DNA"/>
</dbReference>
<keyword evidence="2" id="KW-1185">Reference proteome</keyword>
<evidence type="ECO:0000313" key="2">
    <source>
        <dbReference type="Proteomes" id="UP000067626"/>
    </source>
</evidence>
<dbReference type="KEGG" id="ccro:CMC5_018300"/>
<dbReference type="PANTHER" id="PTHR31299:SF0">
    <property type="entry name" value="ESTERASE, PUTATIVE (AFU_ORTHOLOGUE AFUA_1G05850)-RELATED"/>
    <property type="match status" value="1"/>
</dbReference>
<dbReference type="AlphaFoldDB" id="A0A0K1EAU7"/>
<sequence>MVTRAMARGMLGVVLGGLPLGCAGVSLDRAWVERTQLAWGSPESTVLGADVEAKLDAMLEGKRIVFLGEPDHYIHEKYPYRLAMLRHLVKRGFLHVGMEIGTSEGRRIDRFFETGDPRALDRVVLWGYAGDSPEERRELERFLPRAAPDQEAARAFVAEERRFFIALRALVDARAGAEGAGPRLHFFGFDTDTPPGGAYQDLRETLKEVADTPEGEEALHQLALVPGEDLSQEALRVFTLAEAVQAELPLYVSAFGQARATQFQEQVVALAESLVWVVAQIQAPTLAARRRFLDRRERFMHAQLDRWLAQHPKEKLVLLGHNAHLSRASEKLRMGLPDGEHAPMWRSVGTHVVGKRPADVLAVWLLGGEGRHFLPDGKHPVVREVPLRSGSVEAALAPFGDAFLLDLRERPPGTLLDAVVPFGHPGSHGHGPVGLNADALVFFRRVSPPRP</sequence>
<dbReference type="Pfam" id="PF05139">
    <property type="entry name" value="Erythro_esteras"/>
    <property type="match status" value="1"/>
</dbReference>
<dbReference type="InterPro" id="IPR007815">
    <property type="entry name" value="Emycin_Estase"/>
</dbReference>
<reference evidence="1 2" key="1">
    <citation type="submission" date="2015-07" db="EMBL/GenBank/DDBJ databases">
        <title>Genome analysis of myxobacterium Chondromyces crocatus Cm c5 reveals a high potential for natural compound synthesis and the genetic basis for the loss of fruiting body formation.</title>
        <authorList>
            <person name="Zaburannyi N."/>
            <person name="Bunk B."/>
            <person name="Maier J."/>
            <person name="Overmann J."/>
            <person name="Mueller R."/>
        </authorList>
    </citation>
    <scope>NUCLEOTIDE SEQUENCE [LARGE SCALE GENOMIC DNA]</scope>
    <source>
        <strain evidence="1 2">Cm c5</strain>
    </source>
</reference>
<organism evidence="1 2">
    <name type="scientific">Chondromyces crocatus</name>
    <dbReference type="NCBI Taxonomy" id="52"/>
    <lineage>
        <taxon>Bacteria</taxon>
        <taxon>Pseudomonadati</taxon>
        <taxon>Myxococcota</taxon>
        <taxon>Polyangia</taxon>
        <taxon>Polyangiales</taxon>
        <taxon>Polyangiaceae</taxon>
        <taxon>Chondromyces</taxon>
    </lineage>
</organism>